<comment type="caution">
    <text evidence="6">The sequence shown here is derived from an EMBL/GenBank/DDBJ whole genome shotgun (WGS) entry which is preliminary data.</text>
</comment>
<protein>
    <submittedName>
        <fullName evidence="6">Peroxiredoxin</fullName>
    </submittedName>
</protein>
<dbReference type="PANTHER" id="PTHR43110:SF1">
    <property type="entry name" value="THIOL PEROXIDASE"/>
    <property type="match status" value="1"/>
</dbReference>
<keyword evidence="1" id="KW-0575">Peroxidase</keyword>
<dbReference type="Proteomes" id="UP000609874">
    <property type="component" value="Unassembled WGS sequence"/>
</dbReference>
<organism evidence="6 7">
    <name type="scientific">Arthrobacter gallicola</name>
    <dbReference type="NCBI Taxonomy" id="2762225"/>
    <lineage>
        <taxon>Bacteria</taxon>
        <taxon>Bacillati</taxon>
        <taxon>Actinomycetota</taxon>
        <taxon>Actinomycetes</taxon>
        <taxon>Micrococcales</taxon>
        <taxon>Micrococcaceae</taxon>
        <taxon>Arthrobacter</taxon>
    </lineage>
</organism>
<evidence type="ECO:0000256" key="1">
    <source>
        <dbReference type="ARBA" id="ARBA00022559"/>
    </source>
</evidence>
<name>A0ABR8UPD8_9MICC</name>
<dbReference type="EMBL" id="JACSQD010000001">
    <property type="protein sequence ID" value="MBD7994420.1"/>
    <property type="molecule type" value="Genomic_DNA"/>
</dbReference>
<dbReference type="InterPro" id="IPR000866">
    <property type="entry name" value="AhpC/TSA"/>
</dbReference>
<dbReference type="RefSeq" id="WP_191806753.1">
    <property type="nucleotide sequence ID" value="NZ_JACSQD010000001.1"/>
</dbReference>
<keyword evidence="4" id="KW-0676">Redox-active center</keyword>
<keyword evidence="3" id="KW-0560">Oxidoreductase</keyword>
<keyword evidence="7" id="KW-1185">Reference proteome</keyword>
<dbReference type="InterPro" id="IPR036249">
    <property type="entry name" value="Thioredoxin-like_sf"/>
</dbReference>
<gene>
    <name evidence="6" type="ORF">H9639_03835</name>
</gene>
<sequence>MAPETAQGPGIGDPAPGFDLPNQYGEPVSLEGFAGRSVVLVFYPFAFSRVCSGELSSLAEQEPAFADAGAALLAVSCDTKYALRAWAREQGWSFDLLSDFWPHGEAARRYGVFDEGRGLATRSSFFIGPDRTIQHILRSDINAPRDPAEYLRVLGDMASAGGA</sequence>
<dbReference type="CDD" id="cd03018">
    <property type="entry name" value="PRX_AhpE_like"/>
    <property type="match status" value="1"/>
</dbReference>
<evidence type="ECO:0000313" key="6">
    <source>
        <dbReference type="EMBL" id="MBD7994420.1"/>
    </source>
</evidence>
<evidence type="ECO:0000313" key="7">
    <source>
        <dbReference type="Proteomes" id="UP000609874"/>
    </source>
</evidence>
<dbReference type="SUPFAM" id="SSF52833">
    <property type="entry name" value="Thioredoxin-like"/>
    <property type="match status" value="1"/>
</dbReference>
<evidence type="ECO:0000256" key="2">
    <source>
        <dbReference type="ARBA" id="ARBA00022862"/>
    </source>
</evidence>
<evidence type="ECO:0000256" key="4">
    <source>
        <dbReference type="ARBA" id="ARBA00023284"/>
    </source>
</evidence>
<keyword evidence="2" id="KW-0049">Antioxidant</keyword>
<dbReference type="InterPro" id="IPR024706">
    <property type="entry name" value="Peroxiredoxin_AhpC-typ"/>
</dbReference>
<dbReference type="Pfam" id="PF00578">
    <property type="entry name" value="AhpC-TSA"/>
    <property type="match status" value="1"/>
</dbReference>
<evidence type="ECO:0000256" key="3">
    <source>
        <dbReference type="ARBA" id="ARBA00023002"/>
    </source>
</evidence>
<feature type="domain" description="Thioredoxin" evidence="5">
    <location>
        <begin position="9"/>
        <end position="159"/>
    </location>
</feature>
<dbReference type="InterPro" id="IPR013766">
    <property type="entry name" value="Thioredoxin_domain"/>
</dbReference>
<dbReference type="PANTHER" id="PTHR43110">
    <property type="entry name" value="THIOL PEROXIDASE"/>
    <property type="match status" value="1"/>
</dbReference>
<accession>A0ABR8UPD8</accession>
<evidence type="ECO:0000259" key="5">
    <source>
        <dbReference type="PROSITE" id="PS51352"/>
    </source>
</evidence>
<dbReference type="PROSITE" id="PS51352">
    <property type="entry name" value="THIOREDOXIN_2"/>
    <property type="match status" value="1"/>
</dbReference>
<reference evidence="6 7" key="1">
    <citation type="submission" date="2020-08" db="EMBL/GenBank/DDBJ databases">
        <title>A Genomic Blueprint of the Chicken Gut Microbiome.</title>
        <authorList>
            <person name="Gilroy R."/>
            <person name="Ravi A."/>
            <person name="Getino M."/>
            <person name="Pursley I."/>
            <person name="Horton D.L."/>
            <person name="Alikhan N.-F."/>
            <person name="Baker D."/>
            <person name="Gharbi K."/>
            <person name="Hall N."/>
            <person name="Watson M."/>
            <person name="Adriaenssens E.M."/>
            <person name="Foster-Nyarko E."/>
            <person name="Jarju S."/>
            <person name="Secka A."/>
            <person name="Antonio M."/>
            <person name="Oren A."/>
            <person name="Chaudhuri R."/>
            <person name="La Ragione R.M."/>
            <person name="Hildebrand F."/>
            <person name="Pallen M.J."/>
        </authorList>
    </citation>
    <scope>NUCLEOTIDE SEQUENCE [LARGE SCALE GENOMIC DNA]</scope>
    <source>
        <strain evidence="6 7">Sa2CUA1</strain>
    </source>
</reference>
<dbReference type="PIRSF" id="PIRSF000239">
    <property type="entry name" value="AHPC"/>
    <property type="match status" value="1"/>
</dbReference>
<dbReference type="InterPro" id="IPR050455">
    <property type="entry name" value="Tpx_Peroxidase_subfamily"/>
</dbReference>
<proteinExistence type="predicted"/>
<dbReference type="Gene3D" id="3.40.30.10">
    <property type="entry name" value="Glutaredoxin"/>
    <property type="match status" value="1"/>
</dbReference>